<evidence type="ECO:0000256" key="6">
    <source>
        <dbReference type="ARBA" id="ARBA00022801"/>
    </source>
</evidence>
<dbReference type="SMART" id="SM00898">
    <property type="entry name" value="Fapy_DNA_glyco"/>
    <property type="match status" value="1"/>
</dbReference>
<evidence type="ECO:0000313" key="16">
    <source>
        <dbReference type="Proteomes" id="UP000019222"/>
    </source>
</evidence>
<accession>W5Y042</accession>
<dbReference type="KEGG" id="cvt:B843_04380"/>
<evidence type="ECO:0000256" key="8">
    <source>
        <dbReference type="ARBA" id="ARBA00023125"/>
    </source>
</evidence>
<evidence type="ECO:0000256" key="11">
    <source>
        <dbReference type="ARBA" id="ARBA00023268"/>
    </source>
</evidence>
<protein>
    <recommendedName>
        <fullName evidence="2">DNA-(apurinic or apyrimidinic site) lyase</fullName>
        <ecNumber evidence="2">4.2.99.18</ecNumber>
    </recommendedName>
</protein>
<evidence type="ECO:0000256" key="12">
    <source>
        <dbReference type="ARBA" id="ARBA00023295"/>
    </source>
</evidence>
<dbReference type="RefSeq" id="WP_025252306.1">
    <property type="nucleotide sequence ID" value="NZ_CP004353.1"/>
</dbReference>
<dbReference type="GO" id="GO:0140078">
    <property type="term" value="F:class I DNA-(apurinic or apyrimidinic site) endonuclease activity"/>
    <property type="evidence" value="ECO:0007669"/>
    <property type="project" value="UniProtKB-EC"/>
</dbReference>
<dbReference type="EMBL" id="CP004353">
    <property type="protein sequence ID" value="AHI22265.1"/>
    <property type="molecule type" value="Genomic_DNA"/>
</dbReference>
<keyword evidence="12" id="KW-0326">Glycosidase</keyword>
<dbReference type="Gene3D" id="3.20.190.10">
    <property type="entry name" value="MutM-like, N-terminal"/>
    <property type="match status" value="1"/>
</dbReference>
<dbReference type="eggNOG" id="COG0266">
    <property type="taxonomic scope" value="Bacteria"/>
</dbReference>
<evidence type="ECO:0000256" key="2">
    <source>
        <dbReference type="ARBA" id="ARBA00012720"/>
    </source>
</evidence>
<evidence type="ECO:0000256" key="10">
    <source>
        <dbReference type="ARBA" id="ARBA00023239"/>
    </source>
</evidence>
<keyword evidence="3" id="KW-0479">Metal-binding</keyword>
<dbReference type="Gene3D" id="1.10.8.50">
    <property type="match status" value="1"/>
</dbReference>
<evidence type="ECO:0000256" key="7">
    <source>
        <dbReference type="ARBA" id="ARBA00022833"/>
    </source>
</evidence>
<dbReference type="PANTHER" id="PTHR42697">
    <property type="entry name" value="ENDONUCLEASE 8"/>
    <property type="match status" value="1"/>
</dbReference>
<dbReference type="InterPro" id="IPR015886">
    <property type="entry name" value="H2TH_FPG"/>
</dbReference>
<dbReference type="HOGENOM" id="CLU_038423_2_0_11"/>
<keyword evidence="9" id="KW-0234">DNA repair</keyword>
<keyword evidence="8" id="KW-0238">DNA-binding</keyword>
<gene>
    <name evidence="15" type="ORF">B843_04380</name>
</gene>
<keyword evidence="6" id="KW-0378">Hydrolase</keyword>
<dbReference type="InterPro" id="IPR035937">
    <property type="entry name" value="FPG_N"/>
</dbReference>
<dbReference type="Proteomes" id="UP000019222">
    <property type="component" value="Chromosome"/>
</dbReference>
<keyword evidence="7" id="KW-0862">Zinc</keyword>
<dbReference type="PROSITE" id="PS51066">
    <property type="entry name" value="ZF_FPG_2"/>
    <property type="match status" value="1"/>
</dbReference>
<feature type="domain" description="FPG-type" evidence="14">
    <location>
        <begin position="227"/>
        <end position="272"/>
    </location>
</feature>
<dbReference type="GO" id="GO:0006284">
    <property type="term" value="P:base-excision repair"/>
    <property type="evidence" value="ECO:0007669"/>
    <property type="project" value="InterPro"/>
</dbReference>
<dbReference type="EC" id="4.2.99.18" evidence="2"/>
<dbReference type="SUPFAM" id="SSF46946">
    <property type="entry name" value="S13-like H2TH domain"/>
    <property type="match status" value="1"/>
</dbReference>
<dbReference type="InterPro" id="IPR010979">
    <property type="entry name" value="Ribosomal_uS13-like_H2TH"/>
</dbReference>
<dbReference type="PANTHER" id="PTHR42697:SF1">
    <property type="entry name" value="ENDONUCLEASE 8"/>
    <property type="match status" value="1"/>
</dbReference>
<dbReference type="Pfam" id="PF01149">
    <property type="entry name" value="Fapy_DNA_glyco"/>
    <property type="match status" value="1"/>
</dbReference>
<evidence type="ECO:0000256" key="3">
    <source>
        <dbReference type="ARBA" id="ARBA00022723"/>
    </source>
</evidence>
<dbReference type="AlphaFoldDB" id="W5Y042"/>
<dbReference type="SUPFAM" id="SSF57716">
    <property type="entry name" value="Glucocorticoid receptor-like (DNA-binding domain)"/>
    <property type="match status" value="1"/>
</dbReference>
<evidence type="ECO:0000256" key="9">
    <source>
        <dbReference type="ARBA" id="ARBA00023204"/>
    </source>
</evidence>
<keyword evidence="16" id="KW-1185">Reference proteome</keyword>
<keyword evidence="5 13" id="KW-0863">Zinc-finger</keyword>
<evidence type="ECO:0000259" key="14">
    <source>
        <dbReference type="PROSITE" id="PS51066"/>
    </source>
</evidence>
<name>W5Y042_9CORY</name>
<keyword evidence="10" id="KW-0456">Lyase</keyword>
<dbReference type="GO" id="GO:0008270">
    <property type="term" value="F:zinc ion binding"/>
    <property type="evidence" value="ECO:0007669"/>
    <property type="project" value="UniProtKB-KW"/>
</dbReference>
<sequence length="273" mass="30770">MPEGDSVYQLARRLQFMRGREVVGMDVRVHRYALADFSGERVERVWPYGKHLFMQMGPHVVHTHLKMEGHWAIHLEGDRWKYPGHTARIVIRLDGAPRERAIELVGHSLGFVRIFPASAYNEQVSGFGPDVLGDDWPTRGRDEAIRRLALRPTRPIGAALLDQSNLSGVGNEYRAEICFICGLHPAKPAGEVDLAHVVEVTRKVMWANRLSPVRVTTGIKRAGENGYVFGRNHRRCRRCGTLIEKGVLGGVDLGGDEGELERIIWYCPHCQPL</sequence>
<dbReference type="InterPro" id="IPR044090">
    <property type="entry name" value="Nei2_N"/>
</dbReference>
<dbReference type="GO" id="GO:0003684">
    <property type="term" value="F:damaged DNA binding"/>
    <property type="evidence" value="ECO:0007669"/>
    <property type="project" value="InterPro"/>
</dbReference>
<evidence type="ECO:0000256" key="4">
    <source>
        <dbReference type="ARBA" id="ARBA00022763"/>
    </source>
</evidence>
<evidence type="ECO:0000256" key="1">
    <source>
        <dbReference type="ARBA" id="ARBA00009409"/>
    </source>
</evidence>
<proteinExistence type="inferred from homology"/>
<evidence type="ECO:0000313" key="15">
    <source>
        <dbReference type="EMBL" id="AHI22265.1"/>
    </source>
</evidence>
<reference evidence="15 16" key="1">
    <citation type="submission" date="2013-02" db="EMBL/GenBank/DDBJ databases">
        <title>The complete genome sequence of Corynebacterium vitaeruminis DSM 20294.</title>
        <authorList>
            <person name="Ruckert C."/>
            <person name="Albersmeier A."/>
            <person name="Kalinowski J."/>
        </authorList>
    </citation>
    <scope>NUCLEOTIDE SEQUENCE [LARGE SCALE GENOMIC DNA]</scope>
    <source>
        <strain evidence="16">ATCC 10234</strain>
    </source>
</reference>
<dbReference type="CDD" id="cd08971">
    <property type="entry name" value="AcNei2_N"/>
    <property type="match status" value="1"/>
</dbReference>
<dbReference type="Pfam" id="PF06831">
    <property type="entry name" value="H2TH"/>
    <property type="match status" value="1"/>
</dbReference>
<dbReference type="STRING" id="1224164.B843_04380"/>
<dbReference type="SUPFAM" id="SSF81624">
    <property type="entry name" value="N-terminal domain of MutM-like DNA repair proteins"/>
    <property type="match status" value="1"/>
</dbReference>
<comment type="similarity">
    <text evidence="1">Belongs to the FPG family.</text>
</comment>
<dbReference type="InterPro" id="IPR012319">
    <property type="entry name" value="FPG_cat"/>
</dbReference>
<organism evidence="15 16">
    <name type="scientific">Corynebacterium vitaeruminis DSM 20294</name>
    <dbReference type="NCBI Taxonomy" id="1224164"/>
    <lineage>
        <taxon>Bacteria</taxon>
        <taxon>Bacillati</taxon>
        <taxon>Actinomycetota</taxon>
        <taxon>Actinomycetes</taxon>
        <taxon>Mycobacteriales</taxon>
        <taxon>Corynebacteriaceae</taxon>
        <taxon>Corynebacterium</taxon>
    </lineage>
</organism>
<dbReference type="SMART" id="SM01232">
    <property type="entry name" value="H2TH"/>
    <property type="match status" value="1"/>
</dbReference>
<keyword evidence="11" id="KW-0511">Multifunctional enzyme</keyword>
<dbReference type="GO" id="GO:0000703">
    <property type="term" value="F:oxidized pyrimidine nucleobase lesion DNA N-glycosylase activity"/>
    <property type="evidence" value="ECO:0007669"/>
    <property type="project" value="TreeGrafter"/>
</dbReference>
<dbReference type="PATRIC" id="fig|1224164.3.peg.868"/>
<keyword evidence="4" id="KW-0227">DNA damage</keyword>
<dbReference type="InterPro" id="IPR000214">
    <property type="entry name" value="Znf_DNA_glyclase/AP_lyase"/>
</dbReference>
<evidence type="ECO:0000256" key="13">
    <source>
        <dbReference type="PROSITE-ProRule" id="PRU00391"/>
    </source>
</evidence>
<evidence type="ECO:0000256" key="5">
    <source>
        <dbReference type="ARBA" id="ARBA00022771"/>
    </source>
</evidence>